<dbReference type="EMBL" id="BAABJP010000066">
    <property type="protein sequence ID" value="GAA5175541.1"/>
    <property type="molecule type" value="Genomic_DNA"/>
</dbReference>
<proteinExistence type="predicted"/>
<gene>
    <name evidence="2" type="ORF">GCM10023321_81830</name>
</gene>
<dbReference type="InterPro" id="IPR033437">
    <property type="entry name" value="DUF5130"/>
</dbReference>
<name>A0ABP9RE54_9PSEU</name>
<comment type="caution">
    <text evidence="2">The sequence shown here is derived from an EMBL/GenBank/DDBJ whole genome shotgun (WGS) entry which is preliminary data.</text>
</comment>
<evidence type="ECO:0000313" key="2">
    <source>
        <dbReference type="EMBL" id="GAA5175541.1"/>
    </source>
</evidence>
<accession>A0ABP9RE54</accession>
<feature type="compositionally biased region" description="Basic and acidic residues" evidence="1">
    <location>
        <begin position="14"/>
        <end position="27"/>
    </location>
</feature>
<evidence type="ECO:0000313" key="3">
    <source>
        <dbReference type="Proteomes" id="UP001428817"/>
    </source>
</evidence>
<protein>
    <submittedName>
        <fullName evidence="2">DUF5130 family protein</fullName>
    </submittedName>
</protein>
<feature type="region of interest" description="Disordered" evidence="1">
    <location>
        <begin position="1"/>
        <end position="36"/>
    </location>
</feature>
<sequence length="178" mass="19053">MATGELTSPEAEAPEQHHVEPSHDGHLVPRAQEEEELPYGAVRTASGRISAAEEYRSDQVAAVPFSSSQLNRLDDTLTLVSKHTKLRFSIYLGDLLPEPRAAAEKLHDQLGAAGADSVLIAVDPGRKKLEIVTGPAAKVRLSDRVCDLAAINMVASFKEGDLFGGLLTGLRMLSDQTG</sequence>
<evidence type="ECO:0000256" key="1">
    <source>
        <dbReference type="SAM" id="MobiDB-lite"/>
    </source>
</evidence>
<reference evidence="3" key="1">
    <citation type="journal article" date="2019" name="Int. J. Syst. Evol. Microbiol.">
        <title>The Global Catalogue of Microorganisms (GCM) 10K type strain sequencing project: providing services to taxonomists for standard genome sequencing and annotation.</title>
        <authorList>
            <consortium name="The Broad Institute Genomics Platform"/>
            <consortium name="The Broad Institute Genome Sequencing Center for Infectious Disease"/>
            <person name="Wu L."/>
            <person name="Ma J."/>
        </authorList>
    </citation>
    <scope>NUCLEOTIDE SEQUENCE [LARGE SCALE GENOMIC DNA]</scope>
    <source>
        <strain evidence="3">JCM 18303</strain>
    </source>
</reference>
<dbReference type="Pfam" id="PF17174">
    <property type="entry name" value="DUF5130"/>
    <property type="match status" value="1"/>
</dbReference>
<keyword evidence="3" id="KW-1185">Reference proteome</keyword>
<dbReference type="RefSeq" id="WP_185064200.1">
    <property type="nucleotide sequence ID" value="NZ_BAABJP010000066.1"/>
</dbReference>
<dbReference type="Gene3D" id="3.10.310.50">
    <property type="match status" value="1"/>
</dbReference>
<organism evidence="2 3">
    <name type="scientific">Pseudonocardia eucalypti</name>
    <dbReference type="NCBI Taxonomy" id="648755"/>
    <lineage>
        <taxon>Bacteria</taxon>
        <taxon>Bacillati</taxon>
        <taxon>Actinomycetota</taxon>
        <taxon>Actinomycetes</taxon>
        <taxon>Pseudonocardiales</taxon>
        <taxon>Pseudonocardiaceae</taxon>
        <taxon>Pseudonocardia</taxon>
    </lineage>
</organism>
<dbReference type="Proteomes" id="UP001428817">
    <property type="component" value="Unassembled WGS sequence"/>
</dbReference>